<sequence length="69" mass="7883">MVLVNGVVHWVAIDTVKQGREFWVLGFDLSNETFKRIALPKSLRISSLRSRIDLHVREYGSSISVIKVD</sequence>
<reference evidence="1 2" key="1">
    <citation type="submission" date="2013-09" db="EMBL/GenBank/DDBJ databases">
        <title>Corchorus capsularis genome sequencing.</title>
        <authorList>
            <person name="Alam M."/>
            <person name="Haque M.S."/>
            <person name="Islam M.S."/>
            <person name="Emdad E.M."/>
            <person name="Islam M.M."/>
            <person name="Ahmed B."/>
            <person name="Halim A."/>
            <person name="Hossen Q.M.M."/>
            <person name="Hossain M.Z."/>
            <person name="Ahmed R."/>
            <person name="Khan M.M."/>
            <person name="Islam R."/>
            <person name="Rashid M.M."/>
            <person name="Khan S.A."/>
            <person name="Rahman M.S."/>
            <person name="Alam M."/>
        </authorList>
    </citation>
    <scope>NUCLEOTIDE SEQUENCE [LARGE SCALE GENOMIC DNA]</scope>
    <source>
        <strain evidence="2">cv. CVL-1</strain>
        <tissue evidence="1">Whole seedling</tissue>
    </source>
</reference>
<feature type="non-terminal residue" evidence="1">
    <location>
        <position position="69"/>
    </location>
</feature>
<keyword evidence="2" id="KW-1185">Reference proteome</keyword>
<proteinExistence type="predicted"/>
<evidence type="ECO:0000313" key="1">
    <source>
        <dbReference type="EMBL" id="OMP05185.1"/>
    </source>
</evidence>
<dbReference type="EMBL" id="AWWV01005474">
    <property type="protein sequence ID" value="OMP05185.1"/>
    <property type="molecule type" value="Genomic_DNA"/>
</dbReference>
<dbReference type="Gramene" id="OMP05185">
    <property type="protein sequence ID" value="OMP05185"/>
    <property type="gene ID" value="CCACVL1_02023"/>
</dbReference>
<name>A0A1R3KDM6_COCAP</name>
<accession>A0A1R3KDM6</accession>
<gene>
    <name evidence="1" type="ORF">CCACVL1_02023</name>
</gene>
<organism evidence="1 2">
    <name type="scientific">Corchorus capsularis</name>
    <name type="common">Jute</name>
    <dbReference type="NCBI Taxonomy" id="210143"/>
    <lineage>
        <taxon>Eukaryota</taxon>
        <taxon>Viridiplantae</taxon>
        <taxon>Streptophyta</taxon>
        <taxon>Embryophyta</taxon>
        <taxon>Tracheophyta</taxon>
        <taxon>Spermatophyta</taxon>
        <taxon>Magnoliopsida</taxon>
        <taxon>eudicotyledons</taxon>
        <taxon>Gunneridae</taxon>
        <taxon>Pentapetalae</taxon>
        <taxon>rosids</taxon>
        <taxon>malvids</taxon>
        <taxon>Malvales</taxon>
        <taxon>Malvaceae</taxon>
        <taxon>Grewioideae</taxon>
        <taxon>Apeibeae</taxon>
        <taxon>Corchorus</taxon>
    </lineage>
</organism>
<dbReference type="AlphaFoldDB" id="A0A1R3KDM6"/>
<comment type="caution">
    <text evidence="1">The sequence shown here is derived from an EMBL/GenBank/DDBJ whole genome shotgun (WGS) entry which is preliminary data.</text>
</comment>
<protein>
    <submittedName>
        <fullName evidence="1">Uncharacterized protein</fullName>
    </submittedName>
</protein>
<dbReference type="Proteomes" id="UP000188268">
    <property type="component" value="Unassembled WGS sequence"/>
</dbReference>
<evidence type="ECO:0000313" key="2">
    <source>
        <dbReference type="Proteomes" id="UP000188268"/>
    </source>
</evidence>